<feature type="region of interest" description="Disordered" evidence="19">
    <location>
        <begin position="193"/>
        <end position="227"/>
    </location>
</feature>
<reference evidence="20" key="1">
    <citation type="submission" date="2017-01" db="EMBL/GenBank/DDBJ databases">
        <title>A deep insight into the sialotranscriptome of adult male and female Cluex tarsalis mosquitoes.</title>
        <authorList>
            <person name="Ribeiro J.M."/>
            <person name="Moreira F."/>
            <person name="Bernard K.A."/>
            <person name="Calvo E."/>
        </authorList>
    </citation>
    <scope>NUCLEOTIDE SEQUENCE</scope>
    <source>
        <strain evidence="20">Kern County</strain>
        <tissue evidence="20">Salivary glands</tissue>
    </source>
</reference>
<comment type="catalytic activity">
    <reaction evidence="18">
        <text>GTP + H2O = GDP + phosphate + H(+)</text>
        <dbReference type="Rhea" id="RHEA:19669"/>
        <dbReference type="ChEBI" id="CHEBI:15377"/>
        <dbReference type="ChEBI" id="CHEBI:15378"/>
        <dbReference type="ChEBI" id="CHEBI:37565"/>
        <dbReference type="ChEBI" id="CHEBI:43474"/>
        <dbReference type="ChEBI" id="CHEBI:58189"/>
        <dbReference type="EC" id="3.6.5.2"/>
    </reaction>
    <physiologicalReaction direction="left-to-right" evidence="18">
        <dbReference type="Rhea" id="RHEA:19670"/>
    </physiologicalReaction>
</comment>
<organism evidence="20">
    <name type="scientific">Culex tarsalis</name>
    <name type="common">Encephalitis mosquito</name>
    <dbReference type="NCBI Taxonomy" id="7177"/>
    <lineage>
        <taxon>Eukaryota</taxon>
        <taxon>Metazoa</taxon>
        <taxon>Ecdysozoa</taxon>
        <taxon>Arthropoda</taxon>
        <taxon>Hexapoda</taxon>
        <taxon>Insecta</taxon>
        <taxon>Pterygota</taxon>
        <taxon>Neoptera</taxon>
        <taxon>Endopterygota</taxon>
        <taxon>Diptera</taxon>
        <taxon>Nematocera</taxon>
        <taxon>Culicoidea</taxon>
        <taxon>Culicidae</taxon>
        <taxon>Culicinae</taxon>
        <taxon>Culicini</taxon>
        <taxon>Culex</taxon>
        <taxon>Culex</taxon>
    </lineage>
</organism>
<name>A0A1Q3FDX9_CULTA</name>
<dbReference type="PRINTS" id="PR00449">
    <property type="entry name" value="RASTRNSFRMNG"/>
</dbReference>
<dbReference type="GO" id="GO:0005525">
    <property type="term" value="F:GTP binding"/>
    <property type="evidence" value="ECO:0007669"/>
    <property type="project" value="UniProtKB-KW"/>
</dbReference>
<dbReference type="InterPro" id="IPR041819">
    <property type="entry name" value="Rab4"/>
</dbReference>
<dbReference type="SMART" id="SM00176">
    <property type="entry name" value="RAN"/>
    <property type="match status" value="1"/>
</dbReference>
<sequence>MSESYDYLFKFLIIGRAGSGKSCLLHHFIENKFKEDSSHTIGVEFGSRIVNVGGKSIKLQIWDTAGQERFRSVTRSYYRGAAGALLVYDSTSRDSFNVLSNWLNDARTLASQNICILLVGNKKDLEEEREVTFLEASTFAQENELIFLETSAKTGENVEEAFLKCSKTILAKIETGELDPERIGSGIQYGDTSMRGGGGGGGTGLAGGRQQSSVRRRTADCAGGCRP</sequence>
<evidence type="ECO:0000256" key="8">
    <source>
        <dbReference type="ARBA" id="ARBA00022723"/>
    </source>
</evidence>
<keyword evidence="13" id="KW-0653">Protein transport</keyword>
<keyword evidence="11" id="KW-0378">Hydrolase</keyword>
<dbReference type="EMBL" id="GFDL01009316">
    <property type="protein sequence ID" value="JAV25729.1"/>
    <property type="molecule type" value="Transcribed_RNA"/>
</dbReference>
<dbReference type="GO" id="GO:0015031">
    <property type="term" value="P:protein transport"/>
    <property type="evidence" value="ECO:0007669"/>
    <property type="project" value="UniProtKB-KW"/>
</dbReference>
<dbReference type="SMART" id="SM00177">
    <property type="entry name" value="ARF"/>
    <property type="match status" value="1"/>
</dbReference>
<evidence type="ECO:0000256" key="3">
    <source>
        <dbReference type="ARBA" id="ARBA00004608"/>
    </source>
</evidence>
<accession>A0A1Q3FDX9</accession>
<evidence type="ECO:0000256" key="16">
    <source>
        <dbReference type="ARBA" id="ARBA00023288"/>
    </source>
</evidence>
<dbReference type="PROSITE" id="PS51419">
    <property type="entry name" value="RAB"/>
    <property type="match status" value="1"/>
</dbReference>
<evidence type="ECO:0000256" key="15">
    <source>
        <dbReference type="ARBA" id="ARBA00023136"/>
    </source>
</evidence>
<dbReference type="GO" id="GO:0046872">
    <property type="term" value="F:metal ion binding"/>
    <property type="evidence" value="ECO:0007669"/>
    <property type="project" value="UniProtKB-KW"/>
</dbReference>
<dbReference type="GO" id="GO:0010008">
    <property type="term" value="C:endosome membrane"/>
    <property type="evidence" value="ECO:0007669"/>
    <property type="project" value="UniProtKB-SubCell"/>
</dbReference>
<dbReference type="NCBIfam" id="TIGR00231">
    <property type="entry name" value="small_GTP"/>
    <property type="match status" value="1"/>
</dbReference>
<evidence type="ECO:0000256" key="17">
    <source>
        <dbReference type="ARBA" id="ARBA00023289"/>
    </source>
</evidence>
<dbReference type="GO" id="GO:0032482">
    <property type="term" value="P:Rab protein signal transduction"/>
    <property type="evidence" value="ECO:0007669"/>
    <property type="project" value="InterPro"/>
</dbReference>
<dbReference type="PROSITE" id="PS51421">
    <property type="entry name" value="RAS"/>
    <property type="match status" value="1"/>
</dbReference>
<evidence type="ECO:0000256" key="18">
    <source>
        <dbReference type="ARBA" id="ARBA00047660"/>
    </source>
</evidence>
<keyword evidence="16" id="KW-0449">Lipoprotein</keyword>
<comment type="cofactor">
    <cofactor evidence="1">
        <name>Mg(2+)</name>
        <dbReference type="ChEBI" id="CHEBI:18420"/>
    </cofactor>
</comment>
<evidence type="ECO:0000256" key="12">
    <source>
        <dbReference type="ARBA" id="ARBA00022842"/>
    </source>
</evidence>
<evidence type="ECO:0000256" key="13">
    <source>
        <dbReference type="ARBA" id="ARBA00022927"/>
    </source>
</evidence>
<dbReference type="Pfam" id="PF00071">
    <property type="entry name" value="Ras"/>
    <property type="match status" value="1"/>
</dbReference>
<dbReference type="Gene3D" id="3.40.50.300">
    <property type="entry name" value="P-loop containing nucleotide triphosphate hydrolases"/>
    <property type="match status" value="1"/>
</dbReference>
<evidence type="ECO:0000256" key="19">
    <source>
        <dbReference type="SAM" id="MobiDB-lite"/>
    </source>
</evidence>
<dbReference type="FunFam" id="3.40.50.300:FF:000280">
    <property type="entry name" value="Putative ras-related protein Rab-4B"/>
    <property type="match status" value="1"/>
</dbReference>
<evidence type="ECO:0000256" key="6">
    <source>
        <dbReference type="ARBA" id="ARBA00022448"/>
    </source>
</evidence>
<evidence type="ECO:0000256" key="1">
    <source>
        <dbReference type="ARBA" id="ARBA00001946"/>
    </source>
</evidence>
<proteinExistence type="inferred from homology"/>
<dbReference type="GO" id="GO:0005769">
    <property type="term" value="C:early endosome"/>
    <property type="evidence" value="ECO:0007669"/>
    <property type="project" value="UniProtKB-SubCell"/>
</dbReference>
<keyword evidence="15" id="KW-0472">Membrane</keyword>
<dbReference type="SMART" id="SM00173">
    <property type="entry name" value="RAS"/>
    <property type="match status" value="1"/>
</dbReference>
<keyword evidence="7" id="KW-0488">Methylation</keyword>
<keyword evidence="14" id="KW-0342">GTP-binding</keyword>
<dbReference type="EC" id="3.6.5.2" evidence="5"/>
<evidence type="ECO:0000256" key="5">
    <source>
        <dbReference type="ARBA" id="ARBA00011984"/>
    </source>
</evidence>
<keyword evidence="12" id="KW-0460">Magnesium</keyword>
<keyword evidence="10" id="KW-0967">Endosome</keyword>
<dbReference type="InterPro" id="IPR050209">
    <property type="entry name" value="Rab_GTPases_membrane_traffic"/>
</dbReference>
<dbReference type="PROSITE" id="PS51417">
    <property type="entry name" value="ARF"/>
    <property type="match status" value="1"/>
</dbReference>
<evidence type="ECO:0000256" key="4">
    <source>
        <dbReference type="ARBA" id="ARBA00006270"/>
    </source>
</evidence>
<dbReference type="InterPro" id="IPR005225">
    <property type="entry name" value="Small_GTP-bd"/>
</dbReference>
<feature type="compositionally biased region" description="Gly residues" evidence="19">
    <location>
        <begin position="195"/>
        <end position="207"/>
    </location>
</feature>
<evidence type="ECO:0000256" key="14">
    <source>
        <dbReference type="ARBA" id="ARBA00023134"/>
    </source>
</evidence>
<evidence type="ECO:0000313" key="20">
    <source>
        <dbReference type="EMBL" id="JAV25729.1"/>
    </source>
</evidence>
<dbReference type="GO" id="GO:0003925">
    <property type="term" value="F:G protein activity"/>
    <property type="evidence" value="ECO:0007669"/>
    <property type="project" value="UniProtKB-EC"/>
</dbReference>
<keyword evidence="9" id="KW-0547">Nucleotide-binding</keyword>
<dbReference type="SMART" id="SM00174">
    <property type="entry name" value="RHO"/>
    <property type="match status" value="1"/>
</dbReference>
<evidence type="ECO:0000256" key="11">
    <source>
        <dbReference type="ARBA" id="ARBA00022801"/>
    </source>
</evidence>
<dbReference type="InterPro" id="IPR001806">
    <property type="entry name" value="Small_GTPase"/>
</dbReference>
<keyword evidence="6" id="KW-0813">Transport</keyword>
<dbReference type="InterPro" id="IPR027417">
    <property type="entry name" value="P-loop_NTPase"/>
</dbReference>
<dbReference type="CDD" id="cd04113">
    <property type="entry name" value="Rab4"/>
    <property type="match status" value="1"/>
</dbReference>
<comment type="subcellular location">
    <subcellularLocation>
        <location evidence="2">Early endosome</location>
    </subcellularLocation>
    <subcellularLocation>
        <location evidence="3">Endosome membrane</location>
    </subcellularLocation>
</comment>
<dbReference type="SUPFAM" id="SSF52540">
    <property type="entry name" value="P-loop containing nucleoside triphosphate hydrolases"/>
    <property type="match status" value="1"/>
</dbReference>
<protein>
    <recommendedName>
        <fullName evidence="5">small monomeric GTPase</fullName>
        <ecNumber evidence="5">3.6.5.2</ecNumber>
    </recommendedName>
</protein>
<keyword evidence="8" id="KW-0479">Metal-binding</keyword>
<evidence type="ECO:0000256" key="2">
    <source>
        <dbReference type="ARBA" id="ARBA00004412"/>
    </source>
</evidence>
<evidence type="ECO:0000256" key="9">
    <source>
        <dbReference type="ARBA" id="ARBA00022741"/>
    </source>
</evidence>
<evidence type="ECO:0000256" key="7">
    <source>
        <dbReference type="ARBA" id="ARBA00022481"/>
    </source>
</evidence>
<dbReference type="PANTHER" id="PTHR47979">
    <property type="entry name" value="DRAB11-RELATED"/>
    <property type="match status" value="1"/>
</dbReference>
<dbReference type="SMART" id="SM00175">
    <property type="entry name" value="RAB"/>
    <property type="match status" value="1"/>
</dbReference>
<keyword evidence="17" id="KW-0636">Prenylation</keyword>
<comment type="similarity">
    <text evidence="4">Belongs to the small GTPase superfamily. Rab family.</text>
</comment>
<dbReference type="AlphaFoldDB" id="A0A1Q3FDX9"/>
<evidence type="ECO:0000256" key="10">
    <source>
        <dbReference type="ARBA" id="ARBA00022753"/>
    </source>
</evidence>